<reference evidence="1" key="1">
    <citation type="submission" date="2023-12" db="EMBL/GenBank/DDBJ databases">
        <title>Genome assembly of Anisodus tanguticus.</title>
        <authorList>
            <person name="Wang Y.-J."/>
        </authorList>
    </citation>
    <scope>NUCLEOTIDE SEQUENCE</scope>
    <source>
        <strain evidence="1">KB-2021</strain>
        <tissue evidence="1">Leaf</tissue>
    </source>
</reference>
<organism evidence="1 2">
    <name type="scientific">Anisodus tanguticus</name>
    <dbReference type="NCBI Taxonomy" id="243964"/>
    <lineage>
        <taxon>Eukaryota</taxon>
        <taxon>Viridiplantae</taxon>
        <taxon>Streptophyta</taxon>
        <taxon>Embryophyta</taxon>
        <taxon>Tracheophyta</taxon>
        <taxon>Spermatophyta</taxon>
        <taxon>Magnoliopsida</taxon>
        <taxon>eudicotyledons</taxon>
        <taxon>Gunneridae</taxon>
        <taxon>Pentapetalae</taxon>
        <taxon>asterids</taxon>
        <taxon>lamiids</taxon>
        <taxon>Solanales</taxon>
        <taxon>Solanaceae</taxon>
        <taxon>Solanoideae</taxon>
        <taxon>Hyoscyameae</taxon>
        <taxon>Anisodus</taxon>
    </lineage>
</organism>
<dbReference type="SUPFAM" id="SSF46938">
    <property type="entry name" value="CRAL/TRIO N-terminal domain"/>
    <property type="match status" value="1"/>
</dbReference>
<gene>
    <name evidence="1" type="ORF">RND71_013810</name>
</gene>
<dbReference type="InterPro" id="IPR036273">
    <property type="entry name" value="CRAL/TRIO_N_dom_sf"/>
</dbReference>
<keyword evidence="2" id="KW-1185">Reference proteome</keyword>
<dbReference type="Gene3D" id="3.40.525.10">
    <property type="entry name" value="CRAL-TRIO lipid binding domain"/>
    <property type="match status" value="1"/>
</dbReference>
<dbReference type="EMBL" id="JAVYJV010000007">
    <property type="protein sequence ID" value="KAK4365930.1"/>
    <property type="molecule type" value="Genomic_DNA"/>
</dbReference>
<dbReference type="InterPro" id="IPR036865">
    <property type="entry name" value="CRAL-TRIO_dom_sf"/>
</dbReference>
<sequence>MLCYGMQEKFCNSAYIERFLKAKGDNVKKAAKQLRNCLAWRDSLAIDHLIADEFSAELAEVAAYVSGHDDESRPVVVYSVAGVYTGGGNPNHAKRG</sequence>
<comment type="caution">
    <text evidence="1">The sequence shown here is derived from an EMBL/GenBank/DDBJ whole genome shotgun (WGS) entry which is preliminary data.</text>
</comment>
<dbReference type="Proteomes" id="UP001291623">
    <property type="component" value="Unassembled WGS sequence"/>
</dbReference>
<dbReference type="PANTHER" id="PTHR47104">
    <property type="entry name" value="SEC14P-LIKE PHOSPHATIDYLINOSITOL TRANSFER FAMILY PROTEIN"/>
    <property type="match status" value="1"/>
</dbReference>
<protein>
    <recommendedName>
        <fullName evidence="3">CRAL/TRIO N-terminal domain-containing protein</fullName>
    </recommendedName>
</protein>
<evidence type="ECO:0008006" key="3">
    <source>
        <dbReference type="Google" id="ProtNLM"/>
    </source>
</evidence>
<evidence type="ECO:0000313" key="1">
    <source>
        <dbReference type="EMBL" id="KAK4365930.1"/>
    </source>
</evidence>
<dbReference type="PANTHER" id="PTHR47104:SF1">
    <property type="entry name" value="SEC14P-LIKE PHOSPHATIDYLINOSITOL TRANSFER FAMILY PROTEIN"/>
    <property type="match status" value="1"/>
</dbReference>
<dbReference type="AlphaFoldDB" id="A0AAE1S9Z0"/>
<evidence type="ECO:0000313" key="2">
    <source>
        <dbReference type="Proteomes" id="UP001291623"/>
    </source>
</evidence>
<proteinExistence type="predicted"/>
<accession>A0AAE1S9Z0</accession>
<name>A0AAE1S9Z0_9SOLA</name>